<comment type="caution">
    <text evidence="1">The sequence shown here is derived from an EMBL/GenBank/DDBJ whole genome shotgun (WGS) entry which is preliminary data.</text>
</comment>
<keyword evidence="2" id="KW-1185">Reference proteome</keyword>
<dbReference type="InterPro" id="IPR010064">
    <property type="entry name" value="HK97-gp10_tail"/>
</dbReference>
<dbReference type="NCBIfam" id="TIGR01725">
    <property type="entry name" value="phge_HK97_gp10"/>
    <property type="match status" value="1"/>
</dbReference>
<dbReference type="EMBL" id="JBDPGJ010000005">
    <property type="protein sequence ID" value="MEX0408558.1"/>
    <property type="molecule type" value="Genomic_DNA"/>
</dbReference>
<dbReference type="Proteomes" id="UP001556692">
    <property type="component" value="Unassembled WGS sequence"/>
</dbReference>
<proteinExistence type="predicted"/>
<evidence type="ECO:0000313" key="2">
    <source>
        <dbReference type="Proteomes" id="UP001556692"/>
    </source>
</evidence>
<gene>
    <name evidence="1" type="ORF">ABGN05_23130</name>
</gene>
<organism evidence="1 2">
    <name type="scientific">Aquibium pacificus</name>
    <dbReference type="NCBI Taxonomy" id="3153579"/>
    <lineage>
        <taxon>Bacteria</taxon>
        <taxon>Pseudomonadati</taxon>
        <taxon>Pseudomonadota</taxon>
        <taxon>Alphaproteobacteria</taxon>
        <taxon>Hyphomicrobiales</taxon>
        <taxon>Phyllobacteriaceae</taxon>
        <taxon>Aquibium</taxon>
    </lineage>
</organism>
<sequence length="139" mass="15474">MAVSPQVARLQRRIEAIPQEVRKAVLPALERSGEELADTMRTLAPEDEGDLKASIAVTLPGESTPAYSQPGGARIAGELEVLVTAGNSEVRYPHLQEYGTARHDAQPFFWPAVRLLQKKVKNRTKRAVAKAVRDYWRRT</sequence>
<dbReference type="RefSeq" id="WP_367956419.1">
    <property type="nucleotide sequence ID" value="NZ_JBDPGJ010000005.1"/>
</dbReference>
<reference evidence="1 2" key="1">
    <citation type="submission" date="2024-05" db="EMBL/GenBank/DDBJ databases">
        <authorList>
            <person name="Jiang F."/>
        </authorList>
    </citation>
    <scope>NUCLEOTIDE SEQUENCE [LARGE SCALE GENOMIC DNA]</scope>
    <source>
        <strain evidence="1 2">LZ166</strain>
    </source>
</reference>
<evidence type="ECO:0000313" key="1">
    <source>
        <dbReference type="EMBL" id="MEX0408558.1"/>
    </source>
</evidence>
<accession>A0ABV3SP42</accession>
<protein>
    <submittedName>
        <fullName evidence="1">HK97-gp10 family putative phage morphogenesis protein</fullName>
    </submittedName>
</protein>
<dbReference type="Pfam" id="PF04883">
    <property type="entry name" value="HK97-gp10_like"/>
    <property type="match status" value="1"/>
</dbReference>
<name>A0ABV3SP42_9HYPH</name>